<evidence type="ECO:0000256" key="3">
    <source>
        <dbReference type="ARBA" id="ARBA00038984"/>
    </source>
</evidence>
<dbReference type="GO" id="GO:0047837">
    <property type="term" value="F:D-xylose 1-dehydrogenase (NADP+) activity"/>
    <property type="evidence" value="ECO:0007669"/>
    <property type="project" value="UniProtKB-EC"/>
</dbReference>
<dbReference type="Proteomes" id="UP001213681">
    <property type="component" value="Unassembled WGS sequence"/>
</dbReference>
<evidence type="ECO:0000313" key="7">
    <source>
        <dbReference type="EMBL" id="KAJ5455708.1"/>
    </source>
</evidence>
<organism evidence="7 8">
    <name type="scientific">Penicillium daleae</name>
    <dbReference type="NCBI Taxonomy" id="63821"/>
    <lineage>
        <taxon>Eukaryota</taxon>
        <taxon>Fungi</taxon>
        <taxon>Dikarya</taxon>
        <taxon>Ascomycota</taxon>
        <taxon>Pezizomycotina</taxon>
        <taxon>Eurotiomycetes</taxon>
        <taxon>Eurotiomycetidae</taxon>
        <taxon>Eurotiales</taxon>
        <taxon>Aspergillaceae</taxon>
        <taxon>Penicillium</taxon>
    </lineage>
</organism>
<evidence type="ECO:0000256" key="2">
    <source>
        <dbReference type="ARBA" id="ARBA00023002"/>
    </source>
</evidence>
<reference evidence="7" key="2">
    <citation type="journal article" date="2023" name="IMA Fungus">
        <title>Comparative genomic study of the Penicillium genus elucidates a diverse pangenome and 15 lateral gene transfer events.</title>
        <authorList>
            <person name="Petersen C."/>
            <person name="Sorensen T."/>
            <person name="Nielsen M.R."/>
            <person name="Sondergaard T.E."/>
            <person name="Sorensen J.L."/>
            <person name="Fitzpatrick D.A."/>
            <person name="Frisvad J.C."/>
            <person name="Nielsen K.L."/>
        </authorList>
    </citation>
    <scope>NUCLEOTIDE SEQUENCE</scope>
    <source>
        <strain evidence="7">IBT 16125</strain>
    </source>
</reference>
<evidence type="ECO:0000256" key="1">
    <source>
        <dbReference type="ARBA" id="ARBA00010928"/>
    </source>
</evidence>
<dbReference type="Pfam" id="PF01408">
    <property type="entry name" value="GFO_IDH_MocA"/>
    <property type="match status" value="1"/>
</dbReference>
<dbReference type="EC" id="1.1.1.179" evidence="3"/>
<evidence type="ECO:0000259" key="6">
    <source>
        <dbReference type="Pfam" id="PF01408"/>
    </source>
</evidence>
<dbReference type="SUPFAM" id="SSF51735">
    <property type="entry name" value="NAD(P)-binding Rossmann-fold domains"/>
    <property type="match status" value="1"/>
</dbReference>
<comment type="similarity">
    <text evidence="1">Belongs to the Gfo/Idh/MocA family.</text>
</comment>
<dbReference type="InterPro" id="IPR050984">
    <property type="entry name" value="Gfo/Idh/MocA_domain"/>
</dbReference>
<dbReference type="GO" id="GO:0000166">
    <property type="term" value="F:nucleotide binding"/>
    <property type="evidence" value="ECO:0007669"/>
    <property type="project" value="InterPro"/>
</dbReference>
<evidence type="ECO:0000256" key="5">
    <source>
        <dbReference type="ARBA" id="ARBA00049233"/>
    </source>
</evidence>
<feature type="domain" description="Gfo/Idh/MocA-like oxidoreductase N-terminal" evidence="6">
    <location>
        <begin position="65"/>
        <end position="127"/>
    </location>
</feature>
<accession>A0AAD6G5E6</accession>
<keyword evidence="2" id="KW-0560">Oxidoreductase</keyword>
<proteinExistence type="inferred from homology"/>
<name>A0AAD6G5E6_9EURO</name>
<sequence>MQVASLLHEYVWSYLHPTPSKRPDAIKLGIMVENAHLDPAKIIHPSATHPSTILHAFSAPKQTIYKTLSTKYKHTFTKTYTSHEHLLQDSAVNAVYICAPIAARHDLAVEALRAGKHVLCEAPVARSGEGPDWQFHPATHAWRKIVDDRGYGRLLRTEAVATCTCTPLSDLAGKFDGAGGSFITLSSALSATRFALHASLPTKILSSTAQLSPRDSRVDTALTAHIIFNDPSSNPVHSKITTSLSRPWTPPLPLPLPLGLGNILPYLRLWEVPSIEVETDFAQIYFYNFTQPHVYHYIGVTDKRSGETGYHRAYSGGPLWGGRVVSTGEKGGRGGWSSSRWRLEAFVDVLQGRTPVFWVSGMESGWMGECVDGVYMEAGLGRRGDADEDAEGDGMVRVDDECG</sequence>
<dbReference type="GeneID" id="81597597"/>
<dbReference type="InterPro" id="IPR036291">
    <property type="entry name" value="NAD(P)-bd_dom_sf"/>
</dbReference>
<keyword evidence="8" id="KW-1185">Reference proteome</keyword>
<protein>
    <recommendedName>
        <fullName evidence="3">D-xylose 1-dehydrogenase (NADP(+), D-xylono-1,5-lactone-forming)</fullName>
        <ecNumber evidence="3">1.1.1.179</ecNumber>
    </recommendedName>
    <alternativeName>
        <fullName evidence="4">D-xylose-NADP dehydrogenase</fullName>
    </alternativeName>
</protein>
<dbReference type="Gene3D" id="3.40.50.720">
    <property type="entry name" value="NAD(P)-binding Rossmann-like Domain"/>
    <property type="match status" value="1"/>
</dbReference>
<gene>
    <name evidence="7" type="ORF">N7458_003972</name>
</gene>
<dbReference type="EMBL" id="JAPVEA010000004">
    <property type="protein sequence ID" value="KAJ5455708.1"/>
    <property type="molecule type" value="Genomic_DNA"/>
</dbReference>
<reference evidence="7" key="1">
    <citation type="submission" date="2022-12" db="EMBL/GenBank/DDBJ databases">
        <authorList>
            <person name="Petersen C."/>
        </authorList>
    </citation>
    <scope>NUCLEOTIDE SEQUENCE</scope>
    <source>
        <strain evidence="7">IBT 16125</strain>
    </source>
</reference>
<dbReference type="AlphaFoldDB" id="A0AAD6G5E6"/>
<evidence type="ECO:0000313" key="8">
    <source>
        <dbReference type="Proteomes" id="UP001213681"/>
    </source>
</evidence>
<comment type="caution">
    <text evidence="7">The sequence shown here is derived from an EMBL/GenBank/DDBJ whole genome shotgun (WGS) entry which is preliminary data.</text>
</comment>
<dbReference type="PANTHER" id="PTHR22604">
    <property type="entry name" value="OXIDOREDUCTASES"/>
    <property type="match status" value="1"/>
</dbReference>
<comment type="catalytic activity">
    <reaction evidence="5">
        <text>D-xylose + NADP(+) = D-xylono-1,5-lactone + NADPH + H(+)</text>
        <dbReference type="Rhea" id="RHEA:22000"/>
        <dbReference type="ChEBI" id="CHEBI:15378"/>
        <dbReference type="ChEBI" id="CHEBI:15867"/>
        <dbReference type="ChEBI" id="CHEBI:53455"/>
        <dbReference type="ChEBI" id="CHEBI:57783"/>
        <dbReference type="ChEBI" id="CHEBI:58349"/>
        <dbReference type="EC" id="1.1.1.179"/>
    </reaction>
</comment>
<dbReference type="InterPro" id="IPR000683">
    <property type="entry name" value="Gfo/Idh/MocA-like_OxRdtase_N"/>
</dbReference>
<evidence type="ECO:0000256" key="4">
    <source>
        <dbReference type="ARBA" id="ARBA00042988"/>
    </source>
</evidence>
<dbReference type="RefSeq" id="XP_056768081.1">
    <property type="nucleotide sequence ID" value="XM_056907354.1"/>
</dbReference>
<dbReference type="PANTHER" id="PTHR22604:SF105">
    <property type="entry name" value="TRANS-1,2-DIHYDROBENZENE-1,2-DIOL DEHYDROGENASE"/>
    <property type="match status" value="1"/>
</dbReference>